<reference evidence="2" key="2">
    <citation type="submission" date="2015-06" db="UniProtKB">
        <authorList>
            <consortium name="EnsemblPlants"/>
        </authorList>
    </citation>
    <scope>IDENTIFICATION</scope>
    <source>
        <strain evidence="2">DM1-3 516 R44</strain>
    </source>
</reference>
<evidence type="ECO:0000313" key="2">
    <source>
        <dbReference type="EnsemblPlants" id="PGSC0003DMT400096736"/>
    </source>
</evidence>
<protein>
    <submittedName>
        <fullName evidence="2">Uncharacterized protein</fullName>
    </submittedName>
</protein>
<feature type="region of interest" description="Disordered" evidence="1">
    <location>
        <begin position="82"/>
        <end position="140"/>
    </location>
</feature>
<dbReference type="HOGENOM" id="CLU_1672322_0_0_1"/>
<keyword evidence="3" id="KW-1185">Reference proteome</keyword>
<evidence type="ECO:0000256" key="1">
    <source>
        <dbReference type="SAM" id="MobiDB-lite"/>
    </source>
</evidence>
<organism evidence="2 3">
    <name type="scientific">Solanum tuberosum</name>
    <name type="common">Potato</name>
    <dbReference type="NCBI Taxonomy" id="4113"/>
    <lineage>
        <taxon>Eukaryota</taxon>
        <taxon>Viridiplantae</taxon>
        <taxon>Streptophyta</taxon>
        <taxon>Embryophyta</taxon>
        <taxon>Tracheophyta</taxon>
        <taxon>Spermatophyta</taxon>
        <taxon>Magnoliopsida</taxon>
        <taxon>eudicotyledons</taxon>
        <taxon>Gunneridae</taxon>
        <taxon>Pentapetalae</taxon>
        <taxon>asterids</taxon>
        <taxon>lamiids</taxon>
        <taxon>Solanales</taxon>
        <taxon>Solanaceae</taxon>
        <taxon>Solanoideae</taxon>
        <taxon>Solaneae</taxon>
        <taxon>Solanum</taxon>
    </lineage>
</organism>
<proteinExistence type="predicted"/>
<dbReference type="PaxDb" id="4113-PGSC0003DMT400096736"/>
<accession>M1DZ47</accession>
<dbReference type="Gramene" id="PGSC0003DMT400096736">
    <property type="protein sequence ID" value="PGSC0003DMT400096736"/>
    <property type="gene ID" value="PGSC0003DMG400046307"/>
</dbReference>
<dbReference type="InParanoid" id="M1DZ47"/>
<dbReference type="AlphaFoldDB" id="M1DZ47"/>
<feature type="compositionally biased region" description="Basic and acidic residues" evidence="1">
    <location>
        <begin position="109"/>
        <end position="122"/>
    </location>
</feature>
<evidence type="ECO:0000313" key="3">
    <source>
        <dbReference type="Proteomes" id="UP000011115"/>
    </source>
</evidence>
<sequence>MLLLARQEKTSLPFSSSYYSTLEESRSSLLRKGLHQLIPQTFGGLRLSIYETPEKVATVDDVIIDVERANGDLVKDTFEEELRRENDEHGKHKHSRRCKRLRRSAHSKTKGDAPNEKGDLSNHHRKGQCKKEKLRLGRQTKVVLIDTPNVKGKLERAN</sequence>
<name>M1DZ47_SOLTU</name>
<dbReference type="EnsemblPlants" id="PGSC0003DMT400096736">
    <property type="protein sequence ID" value="PGSC0003DMT400096736"/>
    <property type="gene ID" value="PGSC0003DMG400046307"/>
</dbReference>
<reference evidence="3" key="1">
    <citation type="journal article" date="2011" name="Nature">
        <title>Genome sequence and analysis of the tuber crop potato.</title>
        <authorList>
            <consortium name="The Potato Genome Sequencing Consortium"/>
        </authorList>
    </citation>
    <scope>NUCLEOTIDE SEQUENCE [LARGE SCALE GENOMIC DNA]</scope>
    <source>
        <strain evidence="3">cv. DM1-3 516 R44</strain>
    </source>
</reference>
<dbReference type="Proteomes" id="UP000011115">
    <property type="component" value="Unassembled WGS sequence"/>
</dbReference>
<feature type="compositionally biased region" description="Basic residues" evidence="1">
    <location>
        <begin position="91"/>
        <end position="108"/>
    </location>
</feature>